<dbReference type="EMBL" id="LVJN01000020">
    <property type="protein sequence ID" value="OSM02030.1"/>
    <property type="molecule type" value="Genomic_DNA"/>
</dbReference>
<evidence type="ECO:0000313" key="2">
    <source>
        <dbReference type="EMBL" id="OSM02030.1"/>
    </source>
</evidence>
<dbReference type="InterPro" id="IPR025293">
    <property type="entry name" value="YfiR/HmsC-like"/>
</dbReference>
<name>A0A1Y2K1X1_9PROT</name>
<evidence type="ECO:0000313" key="3">
    <source>
        <dbReference type="Proteomes" id="UP000194003"/>
    </source>
</evidence>
<protein>
    <submittedName>
        <fullName evidence="2">Putative transmembrane protein</fullName>
    </submittedName>
</protein>
<feature type="signal peptide" evidence="1">
    <location>
        <begin position="1"/>
        <end position="26"/>
    </location>
</feature>
<dbReference type="STRING" id="1434232.MAIT1_02109"/>
<feature type="chain" id="PRO_5011002390" evidence="1">
    <location>
        <begin position="27"/>
        <end position="185"/>
    </location>
</feature>
<keyword evidence="3" id="KW-1185">Reference proteome</keyword>
<organism evidence="2 3">
    <name type="scientific">Magnetofaba australis IT-1</name>
    <dbReference type="NCBI Taxonomy" id="1434232"/>
    <lineage>
        <taxon>Bacteria</taxon>
        <taxon>Pseudomonadati</taxon>
        <taxon>Pseudomonadota</taxon>
        <taxon>Magnetococcia</taxon>
        <taxon>Magnetococcales</taxon>
        <taxon>Magnetococcaceae</taxon>
        <taxon>Magnetofaba</taxon>
    </lineage>
</organism>
<keyword evidence="1" id="KW-0732">Signal</keyword>
<comment type="caution">
    <text evidence="2">The sequence shown here is derived from an EMBL/GenBank/DDBJ whole genome shotgun (WGS) entry which is preliminary data.</text>
</comment>
<proteinExistence type="predicted"/>
<sequence length="185" mass="20000">MFFLFSVMTPKRALALIFLLSLLSMAHSPVAAALAQPHSANAVKTAFIFNILKFVSWPTTTQSKELTLCALGDDPLDGQLSYLVKRRVGNRKIRLISNPPADAFNRCDALFIPHGAEQALSQLGHISAAPVLTISDSATFIDHGGMIGLPVQAGRVRLEVNRNTIQEANLRISSELLQVASKVAP</sequence>
<dbReference type="Proteomes" id="UP000194003">
    <property type="component" value="Unassembled WGS sequence"/>
</dbReference>
<dbReference type="Pfam" id="PF13689">
    <property type="entry name" value="DUF4154"/>
    <property type="match status" value="1"/>
</dbReference>
<evidence type="ECO:0000256" key="1">
    <source>
        <dbReference type="SAM" id="SignalP"/>
    </source>
</evidence>
<dbReference type="AlphaFoldDB" id="A0A1Y2K1X1"/>
<reference evidence="2 3" key="1">
    <citation type="journal article" date="2016" name="BMC Genomics">
        <title>Combined genomic and structural analyses of a cultured magnetotactic bacterium reveals its niche adaptation to a dynamic environment.</title>
        <authorList>
            <person name="Araujo A.C."/>
            <person name="Morillo V."/>
            <person name="Cypriano J."/>
            <person name="Teixeira L.C."/>
            <person name="Leao P."/>
            <person name="Lyra S."/>
            <person name="Almeida L.G."/>
            <person name="Bazylinski D.A."/>
            <person name="Vasconcellos A.T."/>
            <person name="Abreu F."/>
            <person name="Lins U."/>
        </authorList>
    </citation>
    <scope>NUCLEOTIDE SEQUENCE [LARGE SCALE GENOMIC DNA]</scope>
    <source>
        <strain evidence="2 3">IT-1</strain>
    </source>
</reference>
<keyword evidence="2" id="KW-0812">Transmembrane</keyword>
<keyword evidence="2" id="KW-0472">Membrane</keyword>
<gene>
    <name evidence="2" type="ORF">MAIT1_02109</name>
</gene>
<accession>A0A1Y2K1X1</accession>